<keyword evidence="7" id="KW-0819">tRNA processing</keyword>
<comment type="cofactor">
    <cofactor evidence="15">
        <name>[4Fe-4S] cluster</name>
        <dbReference type="ChEBI" id="CHEBI:49883"/>
    </cofactor>
    <text evidence="15">Binds 1 [4Fe-4S] cluster. The cluster is coordinated with 3 cysteines and an exchangeable S-adenosyl-L-methionine.</text>
</comment>
<dbReference type="PANTHER" id="PTHR11135">
    <property type="entry name" value="HISTONE ACETYLTRANSFERASE-RELATED"/>
    <property type="match status" value="1"/>
</dbReference>
<dbReference type="SFLD" id="SFLDS00029">
    <property type="entry name" value="Radical_SAM"/>
    <property type="match status" value="1"/>
</dbReference>
<dbReference type="EMBL" id="LJCQ01000173">
    <property type="protein sequence ID" value="KPV46859.1"/>
    <property type="molecule type" value="Genomic_DNA"/>
</dbReference>
<keyword evidence="11 15" id="KW-0411">Iron-sulfur</keyword>
<evidence type="ECO:0000256" key="5">
    <source>
        <dbReference type="ARBA" id="ARBA00022679"/>
    </source>
</evidence>
<dbReference type="InterPro" id="IPR007197">
    <property type="entry name" value="rSAM"/>
</dbReference>
<proteinExistence type="inferred from homology"/>
<evidence type="ECO:0000256" key="12">
    <source>
        <dbReference type="ARBA" id="ARBA00023315"/>
    </source>
</evidence>
<dbReference type="SUPFAM" id="SSF55729">
    <property type="entry name" value="Acyl-CoA N-acyltransferases (Nat)"/>
    <property type="match status" value="1"/>
</dbReference>
<evidence type="ECO:0000256" key="15">
    <source>
        <dbReference type="PIRSR" id="PIRSR005669-1"/>
    </source>
</evidence>
<evidence type="ECO:0000256" key="11">
    <source>
        <dbReference type="ARBA" id="ARBA00023014"/>
    </source>
</evidence>
<dbReference type="SMART" id="SM00729">
    <property type="entry name" value="Elp3"/>
    <property type="match status" value="1"/>
</dbReference>
<dbReference type="AlphaFoldDB" id="A0A0P9DAV8"/>
<dbReference type="InterPro" id="IPR058240">
    <property type="entry name" value="rSAM_sf"/>
</dbReference>
<dbReference type="EMBL" id="LKBG01000224">
    <property type="protein sequence ID" value="KQB34699.1"/>
    <property type="molecule type" value="Genomic_DNA"/>
</dbReference>
<evidence type="ECO:0000313" key="19">
    <source>
        <dbReference type="Proteomes" id="UP000050320"/>
    </source>
</evidence>
<dbReference type="GO" id="GO:0000049">
    <property type="term" value="F:tRNA binding"/>
    <property type="evidence" value="ECO:0007669"/>
    <property type="project" value="UniProtKB-KW"/>
</dbReference>
<dbReference type="OrthoDB" id="49957at2157"/>
<reference evidence="18 19" key="2">
    <citation type="submission" date="2015-09" db="EMBL/GenBank/DDBJ databases">
        <title>Heavy metals and arsenic resistance mechanisms in polyextremophilic archaea of the family Ferroplasmaceae.</title>
        <authorList>
            <person name="Bulaev A.G."/>
            <person name="Kanygina A.V."/>
        </authorList>
    </citation>
    <scope>NUCLEOTIDE SEQUENCE [LARGE SCALE GENOMIC DNA]</scope>
    <source>
        <strain evidence="18 19">VT</strain>
    </source>
</reference>
<keyword evidence="5" id="KW-0808">Transferase</keyword>
<dbReference type="Proteomes" id="UP000050320">
    <property type="component" value="Unassembled WGS sequence"/>
</dbReference>
<feature type="binding site" evidence="15">
    <location>
        <position position="89"/>
    </location>
    <ligand>
        <name>[4Fe-4S] cluster</name>
        <dbReference type="ChEBI" id="CHEBI:49883"/>
        <note>4Fe-4S-S-AdoMet</note>
    </ligand>
</feature>
<dbReference type="EC" id="2.3.1.311" evidence="13"/>
<dbReference type="GO" id="GO:0002926">
    <property type="term" value="P:tRNA wobble base 5-methoxycarbonylmethyl-2-thiouridinylation"/>
    <property type="evidence" value="ECO:0007669"/>
    <property type="project" value="TreeGrafter"/>
</dbReference>
<keyword evidence="19" id="KW-1185">Reference proteome</keyword>
<evidence type="ECO:0000256" key="8">
    <source>
        <dbReference type="ARBA" id="ARBA00022723"/>
    </source>
</evidence>
<keyword evidence="8 15" id="KW-0479">Metal-binding</keyword>
<evidence type="ECO:0000256" key="2">
    <source>
        <dbReference type="ARBA" id="ARBA00005494"/>
    </source>
</evidence>
<dbReference type="Pfam" id="PF04055">
    <property type="entry name" value="Radical_SAM"/>
    <property type="match status" value="1"/>
</dbReference>
<organism evidence="17 20">
    <name type="scientific">Acidiplasma aeolicum</name>
    <dbReference type="NCBI Taxonomy" id="507754"/>
    <lineage>
        <taxon>Archaea</taxon>
        <taxon>Methanobacteriati</taxon>
        <taxon>Thermoplasmatota</taxon>
        <taxon>Thermoplasmata</taxon>
        <taxon>Thermoplasmatales</taxon>
        <taxon>Ferroplasmaceae</taxon>
        <taxon>Acidiplasma</taxon>
    </lineage>
</organism>
<dbReference type="NCBIfam" id="TIGR01211">
    <property type="entry name" value="ELP3"/>
    <property type="match status" value="1"/>
</dbReference>
<dbReference type="Pfam" id="PF23613">
    <property type="entry name" value="ELP3_N"/>
    <property type="match status" value="1"/>
</dbReference>
<comment type="similarity">
    <text evidence="2">Belongs to the ELP3 family.</text>
</comment>
<dbReference type="Gene3D" id="3.40.630.30">
    <property type="match status" value="1"/>
</dbReference>
<dbReference type="GO" id="GO:0046872">
    <property type="term" value="F:metal ion binding"/>
    <property type="evidence" value="ECO:0007669"/>
    <property type="project" value="UniProtKB-KW"/>
</dbReference>
<dbReference type="InterPro" id="IPR056591">
    <property type="entry name" value="ELP3-like_N"/>
</dbReference>
<evidence type="ECO:0000313" key="18">
    <source>
        <dbReference type="EMBL" id="KQB34699.1"/>
    </source>
</evidence>
<keyword evidence="9" id="KW-0694">RNA-binding</keyword>
<evidence type="ECO:0000256" key="6">
    <source>
        <dbReference type="ARBA" id="ARBA00022691"/>
    </source>
</evidence>
<evidence type="ECO:0000256" key="1">
    <source>
        <dbReference type="ARBA" id="ARBA00005217"/>
    </source>
</evidence>
<dbReference type="InterPro" id="IPR016181">
    <property type="entry name" value="Acyl_CoA_acyltransferase"/>
</dbReference>
<evidence type="ECO:0000313" key="17">
    <source>
        <dbReference type="EMBL" id="KPV46859.1"/>
    </source>
</evidence>
<keyword evidence="12" id="KW-0012">Acyltransferase</keyword>
<dbReference type="Proteomes" id="UP000050515">
    <property type="component" value="Unassembled WGS sequence"/>
</dbReference>
<evidence type="ECO:0000256" key="9">
    <source>
        <dbReference type="ARBA" id="ARBA00022884"/>
    </source>
</evidence>
<reference evidence="17 20" key="1">
    <citation type="submission" date="2015-09" db="EMBL/GenBank/DDBJ databases">
        <title>Draft genome sequence of Acidiplasma aeolicum DSM 18409.</title>
        <authorList>
            <person name="Hemp J."/>
        </authorList>
    </citation>
    <scope>NUCLEOTIDE SEQUENCE [LARGE SCALE GENOMIC DNA]</scope>
    <source>
        <strain evidence="17 20">V</strain>
    </source>
</reference>
<dbReference type="SUPFAM" id="SSF102114">
    <property type="entry name" value="Radical SAM enzymes"/>
    <property type="match status" value="1"/>
</dbReference>
<accession>A0A0P9DAV8</accession>
<comment type="caution">
    <text evidence="17">The sequence shown here is derived from an EMBL/GenBank/DDBJ whole genome shotgun (WGS) entry which is preliminary data.</text>
</comment>
<name>A0A0P9DAV8_9ARCH</name>
<dbReference type="GO" id="GO:0106261">
    <property type="term" value="F:tRNA uridine(34) acetyltransferase activity"/>
    <property type="evidence" value="ECO:0007669"/>
    <property type="project" value="UniProtKB-EC"/>
</dbReference>
<feature type="domain" description="Radical SAM core" evidence="16">
    <location>
        <begin position="64"/>
        <end position="329"/>
    </location>
</feature>
<dbReference type="GO" id="GO:0005737">
    <property type="term" value="C:cytoplasm"/>
    <property type="evidence" value="ECO:0007669"/>
    <property type="project" value="TreeGrafter"/>
</dbReference>
<sequence>MDFYEEITNELKSGRIRNKMELQKEKVKLSKKFNLDVVPSDVEILNYGDNKNEFRELLKKKPTRTISGVAVVAAMTSPEACPHGKCLFCPGGVDNNSPQSYTGFEPSALRGRNNYYDSYNITFNRLKQLENIGHDTSKVDLIVMGGTFTARTEEYQKNFVKGCLDGMNKKISNTLEESILENETASRRCIGLTIETKPDWFYEKEIDLALSYGTTKVELGVQILNDKILRDNLRGHGIAEIIRSTQLARDAGLKVLYHLMPGMYGADYKDDIKSFDLMMSSPDYMPDMLKIYPTLVVKNTSVYRLWREGKYTPYDTERAVQVISYFMKNMPPWVRVMRMQRDIPVHFIEAGVKRSDLHNLVNENLKSLGIRTMEIRSREVGITGEKFDSDYKLIRRNYIAAGGDEIFLSFENSRNEIIGYLRLRIPSEMAHRKEVLGSSIIREIKVLGDVVPIGSEIETNWQHHGFGQRLIREAERITLEEYDKKRILVISGIGVRNYFRKLGYERLGPYMAKSLNHN</sequence>
<dbReference type="Pfam" id="PF16199">
    <property type="entry name" value="Radical_SAM_C"/>
    <property type="match status" value="1"/>
</dbReference>
<keyword evidence="10 15" id="KW-0408">Iron</keyword>
<evidence type="ECO:0000256" key="10">
    <source>
        <dbReference type="ARBA" id="ARBA00023004"/>
    </source>
</evidence>
<dbReference type="PANTHER" id="PTHR11135:SF7">
    <property type="entry name" value="TRNA URIDINE(34) ACETYLTRANSFERASE"/>
    <property type="match status" value="1"/>
</dbReference>
<evidence type="ECO:0000313" key="20">
    <source>
        <dbReference type="Proteomes" id="UP000050515"/>
    </source>
</evidence>
<keyword evidence="4" id="KW-0820">tRNA-binding</keyword>
<comment type="catalytic activity">
    <reaction evidence="14">
        <text>uridine(34) in tRNA + acetyl-CoA + S-adenosyl-L-methionine + H2O = 5-(carboxymethyl)uridine(34) in tRNA + 5'-deoxyadenosine + L-methionine + CoA + 2 H(+)</text>
        <dbReference type="Rhea" id="RHEA:61020"/>
        <dbReference type="Rhea" id="RHEA-COMP:10407"/>
        <dbReference type="Rhea" id="RHEA-COMP:11727"/>
        <dbReference type="ChEBI" id="CHEBI:15377"/>
        <dbReference type="ChEBI" id="CHEBI:15378"/>
        <dbReference type="ChEBI" id="CHEBI:17319"/>
        <dbReference type="ChEBI" id="CHEBI:57287"/>
        <dbReference type="ChEBI" id="CHEBI:57288"/>
        <dbReference type="ChEBI" id="CHEBI:57844"/>
        <dbReference type="ChEBI" id="CHEBI:59789"/>
        <dbReference type="ChEBI" id="CHEBI:65315"/>
        <dbReference type="ChEBI" id="CHEBI:74882"/>
        <dbReference type="EC" id="2.3.1.311"/>
    </reaction>
    <physiologicalReaction direction="left-to-right" evidence="14">
        <dbReference type="Rhea" id="RHEA:61021"/>
    </physiologicalReaction>
</comment>
<dbReference type="SFLD" id="SFLDF00344">
    <property type="entry name" value="ELP3-like"/>
    <property type="match status" value="1"/>
</dbReference>
<evidence type="ECO:0000256" key="3">
    <source>
        <dbReference type="ARBA" id="ARBA00022485"/>
    </source>
</evidence>
<dbReference type="PIRSF" id="PIRSF005669">
    <property type="entry name" value="Hist_AcTrfase_ELP3"/>
    <property type="match status" value="1"/>
</dbReference>
<evidence type="ECO:0000256" key="7">
    <source>
        <dbReference type="ARBA" id="ARBA00022694"/>
    </source>
</evidence>
<dbReference type="PROSITE" id="PS51918">
    <property type="entry name" value="RADICAL_SAM"/>
    <property type="match status" value="1"/>
</dbReference>
<keyword evidence="3" id="KW-0004">4Fe-4S</keyword>
<gene>
    <name evidence="18" type="ORF">AOG54_03975</name>
    <name evidence="17" type="ORF">SE19_03615</name>
</gene>
<evidence type="ECO:0000256" key="4">
    <source>
        <dbReference type="ARBA" id="ARBA00022555"/>
    </source>
</evidence>
<dbReference type="SFLD" id="SFLDG01086">
    <property type="entry name" value="elongater_protein-like"/>
    <property type="match status" value="1"/>
</dbReference>
<dbReference type="GO" id="GO:0051539">
    <property type="term" value="F:4 iron, 4 sulfur cluster binding"/>
    <property type="evidence" value="ECO:0007669"/>
    <property type="project" value="UniProtKB-KW"/>
</dbReference>
<dbReference type="PATRIC" id="fig|507754.4.peg.1305"/>
<dbReference type="InterPro" id="IPR039661">
    <property type="entry name" value="ELP3"/>
</dbReference>
<protein>
    <recommendedName>
        <fullName evidence="13">tRNA carboxymethyluridine synthase</fullName>
        <ecNumber evidence="13">2.3.1.311</ecNumber>
    </recommendedName>
</protein>
<evidence type="ECO:0000259" key="16">
    <source>
        <dbReference type="PROSITE" id="PS51918"/>
    </source>
</evidence>
<comment type="pathway">
    <text evidence="1">tRNA modification.</text>
</comment>
<feature type="binding site" evidence="15">
    <location>
        <position position="86"/>
    </location>
    <ligand>
        <name>[4Fe-4S] cluster</name>
        <dbReference type="ChEBI" id="CHEBI:49883"/>
        <note>4Fe-4S-S-AdoMet</note>
    </ligand>
</feature>
<evidence type="ECO:0000256" key="14">
    <source>
        <dbReference type="ARBA" id="ARBA00047372"/>
    </source>
</evidence>
<dbReference type="InterPro" id="IPR006638">
    <property type="entry name" value="Elp3/MiaA/NifB-like_rSAM"/>
</dbReference>
<keyword evidence="6" id="KW-0949">S-adenosyl-L-methionine</keyword>
<feature type="binding site" evidence="15">
    <location>
        <position position="81"/>
    </location>
    <ligand>
        <name>[4Fe-4S] cluster</name>
        <dbReference type="ChEBI" id="CHEBI:49883"/>
        <note>4Fe-4S-S-AdoMet</note>
    </ligand>
</feature>
<dbReference type="InterPro" id="IPR034687">
    <property type="entry name" value="ELP3-like"/>
</dbReference>
<dbReference type="RefSeq" id="WP_054964063.1">
    <property type="nucleotide sequence ID" value="NZ_JBBYJF010000012.1"/>
</dbReference>
<dbReference type="InterPro" id="IPR032432">
    <property type="entry name" value="Radical_SAM_C"/>
</dbReference>
<evidence type="ECO:0000256" key="13">
    <source>
        <dbReference type="ARBA" id="ARBA00044771"/>
    </source>
</evidence>